<dbReference type="PANTHER" id="PTHR11786">
    <property type="entry name" value="N-HYDROXYARYLAMINE O-ACETYLTRANSFERASE"/>
    <property type="match status" value="1"/>
</dbReference>
<keyword evidence="3" id="KW-1185">Reference proteome</keyword>
<accession>A0A927CHJ4</accession>
<dbReference type="Proteomes" id="UP000632125">
    <property type="component" value="Unassembled WGS sequence"/>
</dbReference>
<protein>
    <submittedName>
        <fullName evidence="2">Arylamine N-acetyltransferase</fullName>
    </submittedName>
</protein>
<dbReference type="Gene3D" id="3.30.2140.10">
    <property type="entry name" value="Arylamine N-acetyltransferase"/>
    <property type="match status" value="1"/>
</dbReference>
<dbReference type="PANTHER" id="PTHR11786:SF0">
    <property type="entry name" value="ARYLAMINE N-ACETYLTRANSFERASE 4-RELATED"/>
    <property type="match status" value="1"/>
</dbReference>
<name>A0A927CHJ4_9BACL</name>
<proteinExistence type="inferred from homology"/>
<dbReference type="EMBL" id="JACXIY010000008">
    <property type="protein sequence ID" value="MBD2868214.1"/>
    <property type="molecule type" value="Genomic_DNA"/>
</dbReference>
<organism evidence="2 3">
    <name type="scientific">Paenibacillus arenilitoris</name>
    <dbReference type="NCBI Taxonomy" id="2772299"/>
    <lineage>
        <taxon>Bacteria</taxon>
        <taxon>Bacillati</taxon>
        <taxon>Bacillota</taxon>
        <taxon>Bacilli</taxon>
        <taxon>Bacillales</taxon>
        <taxon>Paenibacillaceae</taxon>
        <taxon>Paenibacillus</taxon>
    </lineage>
</organism>
<evidence type="ECO:0000313" key="3">
    <source>
        <dbReference type="Proteomes" id="UP000632125"/>
    </source>
</evidence>
<dbReference type="Pfam" id="PF00797">
    <property type="entry name" value="Acetyltransf_2"/>
    <property type="match status" value="1"/>
</dbReference>
<comment type="similarity">
    <text evidence="1">Belongs to the arylamine N-acetyltransferase family.</text>
</comment>
<dbReference type="GO" id="GO:0016407">
    <property type="term" value="F:acetyltransferase activity"/>
    <property type="evidence" value="ECO:0007669"/>
    <property type="project" value="InterPro"/>
</dbReference>
<dbReference type="InterPro" id="IPR038765">
    <property type="entry name" value="Papain-like_cys_pep_sf"/>
</dbReference>
<dbReference type="InterPro" id="IPR001447">
    <property type="entry name" value="Arylamine_N-AcTrfase"/>
</dbReference>
<evidence type="ECO:0000313" key="2">
    <source>
        <dbReference type="EMBL" id="MBD2868214.1"/>
    </source>
</evidence>
<comment type="caution">
    <text evidence="2">The sequence shown here is derived from an EMBL/GenBank/DDBJ whole genome shotgun (WGS) entry which is preliminary data.</text>
</comment>
<dbReference type="SUPFAM" id="SSF54001">
    <property type="entry name" value="Cysteine proteinases"/>
    <property type="match status" value="1"/>
</dbReference>
<dbReference type="Gene3D" id="2.40.128.150">
    <property type="entry name" value="Cysteine proteinases"/>
    <property type="match status" value="1"/>
</dbReference>
<evidence type="ECO:0000256" key="1">
    <source>
        <dbReference type="ARBA" id="ARBA00006547"/>
    </source>
</evidence>
<reference evidence="2" key="1">
    <citation type="submission" date="2020-09" db="EMBL/GenBank/DDBJ databases">
        <title>A novel bacterium of genus Paenibacillus, isolated from South China Sea.</title>
        <authorList>
            <person name="Huang H."/>
            <person name="Mo K."/>
            <person name="Hu Y."/>
        </authorList>
    </citation>
    <scope>NUCLEOTIDE SEQUENCE</scope>
    <source>
        <strain evidence="2">IB182493</strain>
    </source>
</reference>
<dbReference type="RefSeq" id="WP_190859351.1">
    <property type="nucleotide sequence ID" value="NZ_JACXIY010000008.1"/>
</dbReference>
<dbReference type="AlphaFoldDB" id="A0A927CHJ4"/>
<sequence length="292" mass="32972">MLTKEEIQAYLDRIGIPDIQAPTKAYLFELHKAHVSALSWQTIDIYAGRPAPIGFRESVRLLSEGRSGYCFHLNGAFSLLLRSLGYNVSLHRAGVQPLGEEPRINSFHLGLTVDLAEGPGAPEDRWIADVGLGDLPFEPLPLRFGAYEQGALAYQLVPSGVAAGGWRLEHDPRASFAGVDFDPEVLPDLEEFRSKHAFYSQSPESPWVDLFLVRNRQADESNEIRGCVWSKLDRRGKTKTELTTKSRWLEALGDLFGERLVRYDAMEREELWKRISRAHEVWKRSKTEGALP</sequence>
<gene>
    <name evidence="2" type="ORF">IDH41_06480</name>
</gene>